<comment type="cofactor">
    <cofactor evidence="1">
        <name>Mg(2+)</name>
        <dbReference type="ChEBI" id="CHEBI:18420"/>
    </cofactor>
</comment>
<evidence type="ECO:0000259" key="5">
    <source>
        <dbReference type="PROSITE" id="PS51462"/>
    </source>
</evidence>
<evidence type="ECO:0000256" key="3">
    <source>
        <dbReference type="ARBA" id="ARBA00022801"/>
    </source>
</evidence>
<organism evidence="6 7">
    <name type="scientific">Streptacidiphilus alkalitolerans</name>
    <dbReference type="NCBI Taxonomy" id="3342712"/>
    <lineage>
        <taxon>Bacteria</taxon>
        <taxon>Bacillati</taxon>
        <taxon>Actinomycetota</taxon>
        <taxon>Actinomycetes</taxon>
        <taxon>Kitasatosporales</taxon>
        <taxon>Streptomycetaceae</taxon>
        <taxon>Streptacidiphilus</taxon>
    </lineage>
</organism>
<keyword evidence="3 4" id="KW-0378">Hydrolase</keyword>
<dbReference type="Gene3D" id="3.90.79.10">
    <property type="entry name" value="Nucleoside Triphosphate Pyrophosphohydrolase"/>
    <property type="match status" value="1"/>
</dbReference>
<dbReference type="InterPro" id="IPR015797">
    <property type="entry name" value="NUDIX_hydrolase-like_dom_sf"/>
</dbReference>
<dbReference type="InterPro" id="IPR000086">
    <property type="entry name" value="NUDIX_hydrolase_dom"/>
</dbReference>
<dbReference type="PRINTS" id="PR00502">
    <property type="entry name" value="NUDIXFAMILY"/>
</dbReference>
<dbReference type="EC" id="3.6.-.-" evidence="6"/>
<dbReference type="InterPro" id="IPR020476">
    <property type="entry name" value="Nudix_hydrolase"/>
</dbReference>
<sequence>MSHGRRLVYGSDWVNVWLDDVEIPGVGRVDHHVLTMPRASTASVVTDDQGRFLLMWRHRFITDRWGWEVPAGWTEPGEDPAAAIRREVEEETGWRPGTTVPLMEYDALAGLSNMHFHCFHITDCTYTGAPTDASESTRIEWVSEDDVVKLAMDGEIADGPSLTALSYYLGPYRLART</sequence>
<evidence type="ECO:0000313" key="7">
    <source>
        <dbReference type="Proteomes" id="UP001592530"/>
    </source>
</evidence>
<dbReference type="PANTHER" id="PTHR11839:SF18">
    <property type="entry name" value="NUDIX HYDROLASE DOMAIN-CONTAINING PROTEIN"/>
    <property type="match status" value="1"/>
</dbReference>
<name>A0ABV6X9H7_9ACTN</name>
<evidence type="ECO:0000256" key="1">
    <source>
        <dbReference type="ARBA" id="ARBA00001946"/>
    </source>
</evidence>
<feature type="domain" description="Nudix hydrolase" evidence="5">
    <location>
        <begin position="36"/>
        <end position="164"/>
    </location>
</feature>
<dbReference type="Pfam" id="PF00293">
    <property type="entry name" value="NUDIX"/>
    <property type="match status" value="1"/>
</dbReference>
<reference evidence="6 7" key="1">
    <citation type="submission" date="2024-09" db="EMBL/GenBank/DDBJ databases">
        <authorList>
            <person name="Lee S.D."/>
        </authorList>
    </citation>
    <scope>NUCLEOTIDE SEQUENCE [LARGE SCALE GENOMIC DNA]</scope>
    <source>
        <strain evidence="6 7">N1-3</strain>
    </source>
</reference>
<dbReference type="GO" id="GO:0016787">
    <property type="term" value="F:hydrolase activity"/>
    <property type="evidence" value="ECO:0007669"/>
    <property type="project" value="UniProtKB-KW"/>
</dbReference>
<evidence type="ECO:0000313" key="6">
    <source>
        <dbReference type="EMBL" id="MFC1434916.1"/>
    </source>
</evidence>
<comment type="similarity">
    <text evidence="2 4">Belongs to the Nudix hydrolase family.</text>
</comment>
<dbReference type="CDD" id="cd03424">
    <property type="entry name" value="NUDIX_ADPRase_Nudt5_UGPPase_Nudt14"/>
    <property type="match status" value="1"/>
</dbReference>
<dbReference type="RefSeq" id="WP_380557536.1">
    <property type="nucleotide sequence ID" value="NZ_JBHEZY010000015.1"/>
</dbReference>
<dbReference type="InterPro" id="IPR020084">
    <property type="entry name" value="NUDIX_hydrolase_CS"/>
</dbReference>
<comment type="caution">
    <text evidence="6">The sequence shown here is derived from an EMBL/GenBank/DDBJ whole genome shotgun (WGS) entry which is preliminary data.</text>
</comment>
<evidence type="ECO:0000256" key="2">
    <source>
        <dbReference type="ARBA" id="ARBA00005582"/>
    </source>
</evidence>
<dbReference type="PROSITE" id="PS51462">
    <property type="entry name" value="NUDIX"/>
    <property type="match status" value="1"/>
</dbReference>
<proteinExistence type="inferred from homology"/>
<gene>
    <name evidence="6" type="ORF">ACEZDB_30170</name>
</gene>
<dbReference type="SUPFAM" id="SSF55811">
    <property type="entry name" value="Nudix"/>
    <property type="match status" value="1"/>
</dbReference>
<protein>
    <submittedName>
        <fullName evidence="6">NUDIX hydrolase</fullName>
        <ecNumber evidence="6">3.6.-.-</ecNumber>
    </submittedName>
</protein>
<dbReference type="EMBL" id="JBHEZY010000015">
    <property type="protein sequence ID" value="MFC1434916.1"/>
    <property type="molecule type" value="Genomic_DNA"/>
</dbReference>
<dbReference type="PANTHER" id="PTHR11839">
    <property type="entry name" value="UDP/ADP-SUGAR PYROPHOSPHATASE"/>
    <property type="match status" value="1"/>
</dbReference>
<accession>A0ABV6X9H7</accession>
<dbReference type="PROSITE" id="PS00893">
    <property type="entry name" value="NUDIX_BOX"/>
    <property type="match status" value="1"/>
</dbReference>
<evidence type="ECO:0000256" key="4">
    <source>
        <dbReference type="RuleBase" id="RU003476"/>
    </source>
</evidence>
<dbReference type="Proteomes" id="UP001592530">
    <property type="component" value="Unassembled WGS sequence"/>
</dbReference>